<keyword evidence="1" id="KW-1133">Transmembrane helix</keyword>
<name>T1A8Z2_9ZZZZ</name>
<gene>
    <name evidence="2" type="ORF">B2A_04974</name>
</gene>
<evidence type="ECO:0000313" key="2">
    <source>
        <dbReference type="EMBL" id="EQD57091.1"/>
    </source>
</evidence>
<feature type="transmembrane region" description="Helical" evidence="1">
    <location>
        <begin position="62"/>
        <end position="80"/>
    </location>
</feature>
<feature type="transmembrane region" description="Helical" evidence="1">
    <location>
        <begin position="143"/>
        <end position="167"/>
    </location>
</feature>
<proteinExistence type="predicted"/>
<evidence type="ECO:0000256" key="1">
    <source>
        <dbReference type="SAM" id="Phobius"/>
    </source>
</evidence>
<keyword evidence="1" id="KW-0472">Membrane</keyword>
<feature type="transmembrane region" description="Helical" evidence="1">
    <location>
        <begin position="32"/>
        <end position="50"/>
    </location>
</feature>
<organism evidence="2">
    <name type="scientific">mine drainage metagenome</name>
    <dbReference type="NCBI Taxonomy" id="410659"/>
    <lineage>
        <taxon>unclassified sequences</taxon>
        <taxon>metagenomes</taxon>
        <taxon>ecological metagenomes</taxon>
    </lineage>
</organism>
<dbReference type="EMBL" id="AUZZ01003401">
    <property type="protein sequence ID" value="EQD57091.1"/>
    <property type="molecule type" value="Genomic_DNA"/>
</dbReference>
<keyword evidence="1" id="KW-0812">Transmembrane</keyword>
<protein>
    <recommendedName>
        <fullName evidence="3">Major facilitator superfamily MFS_1</fullName>
    </recommendedName>
</protein>
<feature type="non-terminal residue" evidence="2">
    <location>
        <position position="170"/>
    </location>
</feature>
<comment type="caution">
    <text evidence="2">The sequence shown here is derived from an EMBL/GenBank/DDBJ whole genome shotgun (WGS) entry which is preliminary data.</text>
</comment>
<feature type="transmembrane region" description="Helical" evidence="1">
    <location>
        <begin position="110"/>
        <end position="131"/>
    </location>
</feature>
<evidence type="ECO:0008006" key="3">
    <source>
        <dbReference type="Google" id="ProtNLM"/>
    </source>
</evidence>
<accession>T1A8Z2</accession>
<reference evidence="2" key="1">
    <citation type="submission" date="2013-08" db="EMBL/GenBank/DDBJ databases">
        <authorList>
            <person name="Mendez C."/>
            <person name="Richter M."/>
            <person name="Ferrer M."/>
            <person name="Sanchez J."/>
        </authorList>
    </citation>
    <scope>NUCLEOTIDE SEQUENCE</scope>
</reference>
<reference evidence="2" key="2">
    <citation type="journal article" date="2014" name="ISME J.">
        <title>Microbial stratification in low pH oxic and suboxic macroscopic growths along an acid mine drainage.</title>
        <authorList>
            <person name="Mendez-Garcia C."/>
            <person name="Mesa V."/>
            <person name="Sprenger R.R."/>
            <person name="Richter M."/>
            <person name="Diez M.S."/>
            <person name="Solano J."/>
            <person name="Bargiela R."/>
            <person name="Golyshina O.V."/>
            <person name="Manteca A."/>
            <person name="Ramos J.L."/>
            <person name="Gallego J.R."/>
            <person name="Llorente I."/>
            <person name="Martins Dos Santos V.A."/>
            <person name="Jensen O.N."/>
            <person name="Pelaez A.I."/>
            <person name="Sanchez J."/>
            <person name="Ferrer M."/>
        </authorList>
    </citation>
    <scope>NUCLEOTIDE SEQUENCE</scope>
</reference>
<dbReference type="AlphaFoldDB" id="T1A8Z2"/>
<sequence>MLGAFLFGCMFQSAIGGWVGSLVAKEQDSPLGAWSTIYNICGGGAGILISGSATRNLLPGPAAALILVTFLAPLLVFPWIPTVPPDATRVEESVGRFSRDLVTLLKRADVVVALCLFALPSASFALSNMLGSWSGAFHATPAFVSRISGAGLILGGTVGCALVPLMARRL</sequence>